<evidence type="ECO:0000313" key="3">
    <source>
        <dbReference type="EMBL" id="KNZ61001.1"/>
    </source>
</evidence>
<dbReference type="AlphaFoldDB" id="A0A0L6VJP2"/>
<keyword evidence="4" id="KW-1185">Reference proteome</keyword>
<sequence length="391" mass="44913">SDSGHSTNSDRDTNPNPSENSLKEPVEHLLLQEWGFQQCDLQKMDPLPLDTAEIQARISKETNTHVCFHTVQCYLKKLNLKLLVTGVESGKISLDKVYQARMRSILASTQFKSPGMQLVYNILKEVNPEGMTACLFQTCTCHVFCTYGPNHIWSCDGHDMLKQFRITVYGFIDAWSRKILGITGGIPQKVMSDYGSENVHMATWKMYVLHQHGLINVHNQRIESLWSQMMKQHNCYIIDKILTQIENGIYDPDDTLHNLVCYSSFSYGFQLFNPVWTFGSIFKIIIEKGETTPSQPQMLELHTLHAFFLQHDYPEIEAMFTHTPEWFHEVAVAIMAALEINSEHITIGNVWHVFSCMLPSIQLHFQQHEYPDLSPQHSEEIQASKADGDYK</sequence>
<dbReference type="InterPro" id="IPR012337">
    <property type="entry name" value="RNaseH-like_sf"/>
</dbReference>
<comment type="caution">
    <text evidence="3">The sequence shown here is derived from an EMBL/GenBank/DDBJ whole genome shotgun (WGS) entry which is preliminary data.</text>
</comment>
<dbReference type="Pfam" id="PF24764">
    <property type="entry name" value="rva_4"/>
    <property type="match status" value="1"/>
</dbReference>
<dbReference type="InterPro" id="IPR058913">
    <property type="entry name" value="Integrase_dom_put"/>
</dbReference>
<feature type="non-terminal residue" evidence="3">
    <location>
        <position position="1"/>
    </location>
</feature>
<reference evidence="3 4" key="1">
    <citation type="submission" date="2015-08" db="EMBL/GenBank/DDBJ databases">
        <title>Next Generation Sequencing and Analysis of the Genome of Puccinia sorghi L Schw, the Causal Agent of Maize Common Rust.</title>
        <authorList>
            <person name="Rochi L."/>
            <person name="Burguener G."/>
            <person name="Darino M."/>
            <person name="Turjanski A."/>
            <person name="Kreff E."/>
            <person name="Dieguez M.J."/>
            <person name="Sacco F."/>
        </authorList>
    </citation>
    <scope>NUCLEOTIDE SEQUENCE [LARGE SCALE GENOMIC DNA]</scope>
    <source>
        <strain evidence="3 4">RO10H11247</strain>
    </source>
</reference>
<feature type="domain" description="Integrase core" evidence="2">
    <location>
        <begin position="185"/>
        <end position="261"/>
    </location>
</feature>
<feature type="region of interest" description="Disordered" evidence="1">
    <location>
        <begin position="1"/>
        <end position="22"/>
    </location>
</feature>
<dbReference type="VEuPathDB" id="FungiDB:VP01_1467g4"/>
<organism evidence="3 4">
    <name type="scientific">Puccinia sorghi</name>
    <dbReference type="NCBI Taxonomy" id="27349"/>
    <lineage>
        <taxon>Eukaryota</taxon>
        <taxon>Fungi</taxon>
        <taxon>Dikarya</taxon>
        <taxon>Basidiomycota</taxon>
        <taxon>Pucciniomycotina</taxon>
        <taxon>Pucciniomycetes</taxon>
        <taxon>Pucciniales</taxon>
        <taxon>Pucciniaceae</taxon>
        <taxon>Puccinia</taxon>
    </lineage>
</organism>
<name>A0A0L6VJP2_9BASI</name>
<gene>
    <name evidence="3" type="ORF">VP01_1467g4</name>
</gene>
<proteinExistence type="predicted"/>
<dbReference type="PANTHER" id="PTHR46177">
    <property type="entry name" value="INTEGRASE CATALYTIC DOMAIN-CONTAINING PROTEIN"/>
    <property type="match status" value="1"/>
</dbReference>
<dbReference type="EMBL" id="LAVV01005198">
    <property type="protein sequence ID" value="KNZ61001.1"/>
    <property type="molecule type" value="Genomic_DNA"/>
</dbReference>
<evidence type="ECO:0000259" key="2">
    <source>
        <dbReference type="Pfam" id="PF24764"/>
    </source>
</evidence>
<evidence type="ECO:0000256" key="1">
    <source>
        <dbReference type="SAM" id="MobiDB-lite"/>
    </source>
</evidence>
<protein>
    <recommendedName>
        <fullName evidence="2">Integrase core domain-containing protein</fullName>
    </recommendedName>
</protein>
<dbReference type="STRING" id="27349.A0A0L6VJP2"/>
<dbReference type="SUPFAM" id="SSF53098">
    <property type="entry name" value="Ribonuclease H-like"/>
    <property type="match status" value="1"/>
</dbReference>
<dbReference type="PANTHER" id="PTHR46177:SF1">
    <property type="entry name" value="INTEGRASE CATALYTIC DOMAIN-CONTAINING PROTEIN"/>
    <property type="match status" value="1"/>
</dbReference>
<dbReference type="Proteomes" id="UP000037035">
    <property type="component" value="Unassembled WGS sequence"/>
</dbReference>
<accession>A0A0L6VJP2</accession>
<evidence type="ECO:0000313" key="4">
    <source>
        <dbReference type="Proteomes" id="UP000037035"/>
    </source>
</evidence>
<dbReference type="OrthoDB" id="5946233at2759"/>